<dbReference type="Gene3D" id="3.40.50.720">
    <property type="entry name" value="NAD(P)-binding Rossmann-like Domain"/>
    <property type="match status" value="1"/>
</dbReference>
<dbReference type="SUPFAM" id="SSF56059">
    <property type="entry name" value="Glutathione synthetase ATP-binding domain-like"/>
    <property type="match status" value="1"/>
</dbReference>
<dbReference type="Pfam" id="PF13380">
    <property type="entry name" value="CoA_binding_2"/>
    <property type="match status" value="1"/>
</dbReference>
<evidence type="ECO:0000256" key="1">
    <source>
        <dbReference type="ARBA" id="ARBA00022532"/>
    </source>
</evidence>
<comment type="caution">
    <text evidence="4">The sequence shown here is derived from an EMBL/GenBank/DDBJ whole genome shotgun (WGS) entry which is preliminary data.</text>
</comment>
<accession>A0ABU0YLI1</accession>
<dbReference type="Pfam" id="PF13607">
    <property type="entry name" value="Succ_CoA_lig"/>
    <property type="match status" value="1"/>
</dbReference>
<dbReference type="InterPro" id="IPR036291">
    <property type="entry name" value="NAD(P)-bd_dom_sf"/>
</dbReference>
<dbReference type="Pfam" id="PF13549">
    <property type="entry name" value="ATP-grasp_5"/>
    <property type="match status" value="1"/>
</dbReference>
<dbReference type="EMBL" id="JAUYVI010000003">
    <property type="protein sequence ID" value="MDQ7247886.1"/>
    <property type="molecule type" value="Genomic_DNA"/>
</dbReference>
<dbReference type="Proteomes" id="UP001230156">
    <property type="component" value="Unassembled WGS sequence"/>
</dbReference>
<dbReference type="SUPFAM" id="SSF52210">
    <property type="entry name" value="Succinyl-CoA synthetase domains"/>
    <property type="match status" value="2"/>
</dbReference>
<dbReference type="InterPro" id="IPR016102">
    <property type="entry name" value="Succinyl-CoA_synth-like"/>
</dbReference>
<evidence type="ECO:0000259" key="3">
    <source>
        <dbReference type="PROSITE" id="PS50975"/>
    </source>
</evidence>
<dbReference type="PANTHER" id="PTHR42793:SF4">
    <property type="entry name" value="BLL6376 PROTEIN"/>
    <property type="match status" value="1"/>
</dbReference>
<evidence type="ECO:0000256" key="2">
    <source>
        <dbReference type="PROSITE-ProRule" id="PRU00409"/>
    </source>
</evidence>
<protein>
    <submittedName>
        <fullName evidence="4">Acetate--CoA ligase family protein</fullName>
    </submittedName>
</protein>
<dbReference type="SMART" id="SM00881">
    <property type="entry name" value="CoA_binding"/>
    <property type="match status" value="1"/>
</dbReference>
<dbReference type="Gene3D" id="3.30.1490.20">
    <property type="entry name" value="ATP-grasp fold, A domain"/>
    <property type="match status" value="1"/>
</dbReference>
<dbReference type="Gene3D" id="3.30.470.20">
    <property type="entry name" value="ATP-grasp fold, B domain"/>
    <property type="match status" value="1"/>
</dbReference>
<sequence length="709" mass="74142">MQSAHVKSADTNSGRARNLRRLLKPRHVCIVGGQAMEDSIRRCADTGFGGEIWVVNPKRSELGGRKCYASIADLPEAPDATFIAVPREPTIEILRALNAAGAGGAICYAAGYAEVGGEGHGLQKQLIDAVGDLAMVGPNCYGILNQLDGIALWPTGHNGRRVESGCAFIGQSGNIALNVTANDRSVPFAYVISSGNQVILTVADFVDALTEDPKVSAIGLYIEGIDDVPAFSRAAAKAMQAGKPLVALKAGKSALGAKLAMSHTSSLAGSDRMYDSLFERLGVIRVDSLPQLMETMKFVSTAGLPKGNRLAVFTCSGGDGLMTADIAEAIDLPLPQHSPAQVADLRAQLPNFATISNPLDYNTSLWGHEDLLTRCFDTVMAGHYDAGMLVIDYATDGEASEQAWDCSVKALLTACKTNGKLPIVTATLPELLPARVRDLVIGGHGAPMQGLKEALCAFAATERFARHRERLEKDGLDGITVPPTPKPTGDGHLLPEYEAKQQLSAYGLSVPDARVVAPADAASAAAALGFPVVLKVAEPVLAHKTEAGAVAVNLKSAADVEAALERMAASLAQYKPGAVIAKVLVERMVADVVAELIIGVKRDPQFGMALVIGAGGILVEMVQDSAMLLLPTDRAAIERAIDGLKIAKLLKGYRGRPAGDLSAVANAVAAVAAFAESHRGELLELDVNPLMVLKTGAVAVDALVVLAEG</sequence>
<keyword evidence="2" id="KW-0547">Nucleotide-binding</keyword>
<dbReference type="RefSeq" id="WP_379955329.1">
    <property type="nucleotide sequence ID" value="NZ_JAUYVI010000003.1"/>
</dbReference>
<dbReference type="SUPFAM" id="SSF51735">
    <property type="entry name" value="NAD(P)-binding Rossmann-fold domains"/>
    <property type="match status" value="1"/>
</dbReference>
<organism evidence="4 5">
    <name type="scientific">Dongia sedimenti</name>
    <dbReference type="NCBI Taxonomy" id="3064282"/>
    <lineage>
        <taxon>Bacteria</taxon>
        <taxon>Pseudomonadati</taxon>
        <taxon>Pseudomonadota</taxon>
        <taxon>Alphaproteobacteria</taxon>
        <taxon>Rhodospirillales</taxon>
        <taxon>Dongiaceae</taxon>
        <taxon>Dongia</taxon>
    </lineage>
</organism>
<evidence type="ECO:0000313" key="4">
    <source>
        <dbReference type="EMBL" id="MDQ7247886.1"/>
    </source>
</evidence>
<dbReference type="InterPro" id="IPR011761">
    <property type="entry name" value="ATP-grasp"/>
</dbReference>
<proteinExistence type="predicted"/>
<dbReference type="InterPro" id="IPR003781">
    <property type="entry name" value="CoA-bd"/>
</dbReference>
<dbReference type="GO" id="GO:0016874">
    <property type="term" value="F:ligase activity"/>
    <property type="evidence" value="ECO:0007669"/>
    <property type="project" value="UniProtKB-KW"/>
</dbReference>
<gene>
    <name evidence="4" type="ORF">Q8A70_09420</name>
</gene>
<dbReference type="InterPro" id="IPR032875">
    <property type="entry name" value="Succ_CoA_lig_flav_dom"/>
</dbReference>
<keyword evidence="1" id="KW-0816">Tricarboxylic acid cycle</keyword>
<feature type="domain" description="ATP-grasp" evidence="3">
    <location>
        <begin position="500"/>
        <end position="535"/>
    </location>
</feature>
<dbReference type="InterPro" id="IPR013815">
    <property type="entry name" value="ATP_grasp_subdomain_1"/>
</dbReference>
<evidence type="ECO:0000313" key="5">
    <source>
        <dbReference type="Proteomes" id="UP001230156"/>
    </source>
</evidence>
<dbReference type="Gene3D" id="3.40.50.261">
    <property type="entry name" value="Succinyl-CoA synthetase domains"/>
    <property type="match status" value="2"/>
</dbReference>
<keyword evidence="5" id="KW-1185">Reference proteome</keyword>
<keyword evidence="4" id="KW-0436">Ligase</keyword>
<dbReference type="PROSITE" id="PS50975">
    <property type="entry name" value="ATP_GRASP"/>
    <property type="match status" value="1"/>
</dbReference>
<keyword evidence="2" id="KW-0067">ATP-binding</keyword>
<dbReference type="PANTHER" id="PTHR42793">
    <property type="entry name" value="COA BINDING DOMAIN CONTAINING PROTEIN"/>
    <property type="match status" value="1"/>
</dbReference>
<reference evidence="5" key="1">
    <citation type="submission" date="2023-08" db="EMBL/GenBank/DDBJ databases">
        <title>Rhodospirillaceae gen. nov., a novel taxon isolated from the Yangtze River Yuezi River estuary sludge.</title>
        <authorList>
            <person name="Ruan L."/>
        </authorList>
    </citation>
    <scope>NUCLEOTIDE SEQUENCE [LARGE SCALE GENOMIC DNA]</scope>
    <source>
        <strain evidence="5">R-7</strain>
    </source>
</reference>
<name>A0ABU0YLI1_9PROT</name>